<keyword evidence="2" id="KW-0804">Transcription</keyword>
<name>A0A8H5F9W7_9AGAR</name>
<evidence type="ECO:0000256" key="4">
    <source>
        <dbReference type="SAM" id="MobiDB-lite"/>
    </source>
</evidence>
<feature type="region of interest" description="Disordered" evidence="4">
    <location>
        <begin position="488"/>
        <end position="540"/>
    </location>
</feature>
<feature type="compositionally biased region" description="Basic and acidic residues" evidence="4">
    <location>
        <begin position="227"/>
        <end position="237"/>
    </location>
</feature>
<dbReference type="PANTHER" id="PTHR10270:SF161">
    <property type="entry name" value="SEX-DETERMINING REGION Y PROTEIN"/>
    <property type="match status" value="1"/>
</dbReference>
<dbReference type="PROSITE" id="PS50118">
    <property type="entry name" value="HMG_BOX_2"/>
    <property type="match status" value="1"/>
</dbReference>
<feature type="compositionally biased region" description="Polar residues" evidence="4">
    <location>
        <begin position="521"/>
        <end position="531"/>
    </location>
</feature>
<feature type="compositionally biased region" description="Polar residues" evidence="4">
    <location>
        <begin position="155"/>
        <end position="168"/>
    </location>
</feature>
<sequence length="821" mass="90546">MEKLSIRRIDGEDIEDGEEEEVETVPAETFVVYSEESEESDGTNHEASSEPETDVGYEAQHELDDEDDRASLSDGDAKDGASHLMPKFMTSRKSGGDFIEEPFFSSGAGLESEDGGDGDPYLLQSEQEHPDTSSCGDLSEAFDGELTPLSESEDTSSGSDQAADQQRSPIARSRFESEPDEASGSQVLPRDGSAFATDCSAKGLEDGELLPQSNAAEDGEIIEEESEAKGGEVEDKGMAAQSKWRRGRKRPLFHDGNSERPAKRARLAFDVEADWRFDAADGKERWQEIINIAPGPSACYDAFSNLRFDAQSDSSSSDTGWMGRIMPDRDLATLRRLWRSGELDKKVTETFFRYIVIKLTTTLYDARYPQPLRPPTVFNTGECSCATGYIRRPRNPFICFRSQFVASMAASGLWTQHQLSKLAGEAWGKMSHEERRPFTDMAAAEKIQHAIDYPDYIYIPGAAKRSKSKCPAAACKCKARAWQERLRSQMPDWDSVESDSPESASFSQSPSTPHTFGPAVGQSTSHLVQDPSSLSASSHRSTACPDDGFISFLSALNWIADDAAAGDISVPGLTEAPSPCLTFKSLPMENLHVPSIPSHQEHNLLMPSFWLDRPDDTKDETIPTLPVEANQSFDSSSTSSLFMLGNTFTTDEMFFDGTTNSSTPLPLLPSTTPFGGVALEPPTQPEHNSLALVDGNNGLPFGELNFLDPSLSDQDIFGTFDFSLEPSATVISFGNLPTTYHSVPMDTYTWFRIRNSENDVAGLYQDRQEELEAPDPKRNHSTEMIKQRAIEKERSREASQNQAYPIHLQHPPTAPARRALW</sequence>
<feature type="DNA-binding region" description="HMG box" evidence="3">
    <location>
        <begin position="390"/>
        <end position="457"/>
    </location>
</feature>
<feature type="compositionally biased region" description="Acidic residues" evidence="4">
    <location>
        <begin position="217"/>
        <end position="226"/>
    </location>
</feature>
<feature type="compositionally biased region" description="Basic and acidic residues" evidence="4">
    <location>
        <begin position="69"/>
        <end position="81"/>
    </location>
</feature>
<dbReference type="SMART" id="SM00398">
    <property type="entry name" value="HMG"/>
    <property type="match status" value="1"/>
</dbReference>
<dbReference type="GO" id="GO:0005634">
    <property type="term" value="C:nucleus"/>
    <property type="evidence" value="ECO:0007669"/>
    <property type="project" value="UniProtKB-UniRule"/>
</dbReference>
<dbReference type="GO" id="GO:0030154">
    <property type="term" value="P:cell differentiation"/>
    <property type="evidence" value="ECO:0007669"/>
    <property type="project" value="TreeGrafter"/>
</dbReference>
<feature type="compositionally biased region" description="Basic and acidic residues" evidence="4">
    <location>
        <begin position="769"/>
        <end position="797"/>
    </location>
</feature>
<keyword evidence="3" id="KW-0539">Nucleus</keyword>
<feature type="region of interest" description="Disordered" evidence="4">
    <location>
        <begin position="769"/>
        <end position="821"/>
    </location>
</feature>
<evidence type="ECO:0000256" key="1">
    <source>
        <dbReference type="ARBA" id="ARBA00023125"/>
    </source>
</evidence>
<dbReference type="Pfam" id="PF00505">
    <property type="entry name" value="HMG_box"/>
    <property type="match status" value="1"/>
</dbReference>
<evidence type="ECO:0000313" key="6">
    <source>
        <dbReference type="EMBL" id="KAF5328872.1"/>
    </source>
</evidence>
<dbReference type="SUPFAM" id="SSF47095">
    <property type="entry name" value="HMG-box"/>
    <property type="match status" value="1"/>
</dbReference>
<feature type="compositionally biased region" description="Basic and acidic residues" evidence="4">
    <location>
        <begin position="1"/>
        <end position="11"/>
    </location>
</feature>
<dbReference type="GO" id="GO:0001228">
    <property type="term" value="F:DNA-binding transcription activator activity, RNA polymerase II-specific"/>
    <property type="evidence" value="ECO:0007669"/>
    <property type="project" value="TreeGrafter"/>
</dbReference>
<keyword evidence="1 3" id="KW-0238">DNA-binding</keyword>
<evidence type="ECO:0000256" key="2">
    <source>
        <dbReference type="ARBA" id="ARBA00023163"/>
    </source>
</evidence>
<dbReference type="InterPro" id="IPR036910">
    <property type="entry name" value="HMG_box_dom_sf"/>
</dbReference>
<feature type="region of interest" description="Disordered" evidence="4">
    <location>
        <begin position="1"/>
        <end position="259"/>
    </location>
</feature>
<dbReference type="GO" id="GO:0000978">
    <property type="term" value="F:RNA polymerase II cis-regulatory region sequence-specific DNA binding"/>
    <property type="evidence" value="ECO:0007669"/>
    <property type="project" value="TreeGrafter"/>
</dbReference>
<dbReference type="Gene3D" id="1.10.30.10">
    <property type="entry name" value="High mobility group box domain"/>
    <property type="match status" value="1"/>
</dbReference>
<organism evidence="6 7">
    <name type="scientific">Psilocybe cf. subviscida</name>
    <dbReference type="NCBI Taxonomy" id="2480587"/>
    <lineage>
        <taxon>Eukaryota</taxon>
        <taxon>Fungi</taxon>
        <taxon>Dikarya</taxon>
        <taxon>Basidiomycota</taxon>
        <taxon>Agaricomycotina</taxon>
        <taxon>Agaricomycetes</taxon>
        <taxon>Agaricomycetidae</taxon>
        <taxon>Agaricales</taxon>
        <taxon>Agaricineae</taxon>
        <taxon>Strophariaceae</taxon>
        <taxon>Psilocybe</taxon>
    </lineage>
</organism>
<evidence type="ECO:0000259" key="5">
    <source>
        <dbReference type="PROSITE" id="PS50118"/>
    </source>
</evidence>
<evidence type="ECO:0000256" key="3">
    <source>
        <dbReference type="PROSITE-ProRule" id="PRU00267"/>
    </source>
</evidence>
<dbReference type="InterPro" id="IPR050140">
    <property type="entry name" value="SRY-related_HMG-box_TF-like"/>
</dbReference>
<dbReference type="Proteomes" id="UP000567179">
    <property type="component" value="Unassembled WGS sequence"/>
</dbReference>
<dbReference type="AlphaFoldDB" id="A0A8H5F9W7"/>
<dbReference type="InterPro" id="IPR009071">
    <property type="entry name" value="HMG_box_dom"/>
</dbReference>
<feature type="compositionally biased region" description="Acidic residues" evidence="4">
    <location>
        <begin position="12"/>
        <end position="23"/>
    </location>
</feature>
<dbReference type="CDD" id="cd01389">
    <property type="entry name" value="HMG-box_ROX1-like"/>
    <property type="match status" value="1"/>
</dbReference>
<gene>
    <name evidence="6" type="ORF">D9619_011457</name>
</gene>
<protein>
    <recommendedName>
        <fullName evidence="5">HMG box domain-containing protein</fullName>
    </recommendedName>
</protein>
<dbReference type="PANTHER" id="PTHR10270">
    <property type="entry name" value="SOX TRANSCRIPTION FACTOR"/>
    <property type="match status" value="1"/>
</dbReference>
<reference evidence="6 7" key="1">
    <citation type="journal article" date="2020" name="ISME J.">
        <title>Uncovering the hidden diversity of litter-decomposition mechanisms in mushroom-forming fungi.</title>
        <authorList>
            <person name="Floudas D."/>
            <person name="Bentzer J."/>
            <person name="Ahren D."/>
            <person name="Johansson T."/>
            <person name="Persson P."/>
            <person name="Tunlid A."/>
        </authorList>
    </citation>
    <scope>NUCLEOTIDE SEQUENCE [LARGE SCALE GENOMIC DNA]</scope>
    <source>
        <strain evidence="6 7">CBS 101986</strain>
    </source>
</reference>
<proteinExistence type="predicted"/>
<feature type="compositionally biased region" description="Low complexity" evidence="4">
    <location>
        <begin position="501"/>
        <end position="511"/>
    </location>
</feature>
<feature type="domain" description="HMG box" evidence="5">
    <location>
        <begin position="390"/>
        <end position="457"/>
    </location>
</feature>
<keyword evidence="7" id="KW-1185">Reference proteome</keyword>
<evidence type="ECO:0000313" key="7">
    <source>
        <dbReference type="Proteomes" id="UP000567179"/>
    </source>
</evidence>
<accession>A0A8H5F9W7</accession>
<comment type="caution">
    <text evidence="6">The sequence shown here is derived from an EMBL/GenBank/DDBJ whole genome shotgun (WGS) entry which is preliminary data.</text>
</comment>
<dbReference type="OrthoDB" id="6247875at2759"/>
<dbReference type="EMBL" id="JAACJJ010000003">
    <property type="protein sequence ID" value="KAF5328872.1"/>
    <property type="molecule type" value="Genomic_DNA"/>
</dbReference>